<gene>
    <name evidence="3" type="ORF">IRJ16_19365</name>
</gene>
<accession>A0A929L0L5</accession>
<dbReference type="AlphaFoldDB" id="A0A929L0L5"/>
<evidence type="ECO:0000313" key="3">
    <source>
        <dbReference type="EMBL" id="MBE9664052.1"/>
    </source>
</evidence>
<dbReference type="RefSeq" id="WP_194113296.1">
    <property type="nucleotide sequence ID" value="NZ_JADFFL010000009.1"/>
</dbReference>
<protein>
    <submittedName>
        <fullName evidence="3">Uncharacterized protein</fullName>
    </submittedName>
</protein>
<proteinExistence type="predicted"/>
<keyword evidence="2" id="KW-0732">Signal</keyword>
<name>A0A929L0L5_9SPHI</name>
<dbReference type="PROSITE" id="PS51257">
    <property type="entry name" value="PROKAR_LIPOPROTEIN"/>
    <property type="match status" value="1"/>
</dbReference>
<feature type="signal peptide" evidence="2">
    <location>
        <begin position="1"/>
        <end position="17"/>
    </location>
</feature>
<dbReference type="Proteomes" id="UP000622475">
    <property type="component" value="Unassembled WGS sequence"/>
</dbReference>
<evidence type="ECO:0000256" key="2">
    <source>
        <dbReference type="SAM" id="SignalP"/>
    </source>
</evidence>
<feature type="region of interest" description="Disordered" evidence="1">
    <location>
        <begin position="23"/>
        <end position="76"/>
    </location>
</feature>
<evidence type="ECO:0000313" key="4">
    <source>
        <dbReference type="Proteomes" id="UP000622475"/>
    </source>
</evidence>
<feature type="compositionally biased region" description="Basic and acidic residues" evidence="1">
    <location>
        <begin position="63"/>
        <end position="76"/>
    </location>
</feature>
<evidence type="ECO:0000256" key="1">
    <source>
        <dbReference type="SAM" id="MobiDB-lite"/>
    </source>
</evidence>
<feature type="chain" id="PRO_5038048122" evidence="2">
    <location>
        <begin position="18"/>
        <end position="76"/>
    </location>
</feature>
<comment type="caution">
    <text evidence="3">The sequence shown here is derived from an EMBL/GenBank/DDBJ whole genome shotgun (WGS) entry which is preliminary data.</text>
</comment>
<keyword evidence="4" id="KW-1185">Reference proteome</keyword>
<feature type="compositionally biased region" description="Low complexity" evidence="1">
    <location>
        <begin position="26"/>
        <end position="62"/>
    </location>
</feature>
<organism evidence="3 4">
    <name type="scientific">Mucilaginibacter myungsuensis</name>
    <dbReference type="NCBI Taxonomy" id="649104"/>
    <lineage>
        <taxon>Bacteria</taxon>
        <taxon>Pseudomonadati</taxon>
        <taxon>Bacteroidota</taxon>
        <taxon>Sphingobacteriia</taxon>
        <taxon>Sphingobacteriales</taxon>
        <taxon>Sphingobacteriaceae</taxon>
        <taxon>Mucilaginibacter</taxon>
    </lineage>
</organism>
<sequence length="76" mass="7561">MKKIFHIAILCSMLTFAACGGSPKTGGAEADSGSHGSSGAADTLTNTNGTGTSASSNGSSDTSKAKILDTSRQEKH</sequence>
<reference evidence="3" key="1">
    <citation type="submission" date="2020-10" db="EMBL/GenBank/DDBJ databases">
        <title>Mucilaginibacter mali sp. nov., isolated from rhizosphere soil of apple orchard.</title>
        <authorList>
            <person name="Lee J.-S."/>
            <person name="Kim H.S."/>
            <person name="Kim J.-S."/>
        </authorList>
    </citation>
    <scope>NUCLEOTIDE SEQUENCE</scope>
    <source>
        <strain evidence="3">KCTC 22746</strain>
    </source>
</reference>
<dbReference type="EMBL" id="JADFFL010000009">
    <property type="protein sequence ID" value="MBE9664052.1"/>
    <property type="molecule type" value="Genomic_DNA"/>
</dbReference>